<dbReference type="PROSITE" id="PS00062">
    <property type="entry name" value="ALDOKETO_REDUCTASE_2"/>
    <property type="match status" value="1"/>
</dbReference>
<evidence type="ECO:0000256" key="1">
    <source>
        <dbReference type="ARBA" id="ARBA00007905"/>
    </source>
</evidence>
<accession>A0AAV0BVT2</accession>
<dbReference type="Pfam" id="PF00248">
    <property type="entry name" value="Aldo_ket_red"/>
    <property type="match status" value="1"/>
</dbReference>
<gene>
    <name evidence="6" type="ORF">PPACK8108_LOCUS26379</name>
</gene>
<feature type="site" description="Lowers pKa of active site Tyr" evidence="4">
    <location>
        <position position="81"/>
    </location>
</feature>
<dbReference type="InterPro" id="IPR023210">
    <property type="entry name" value="NADP_OxRdtase_dom"/>
</dbReference>
<evidence type="ECO:0000256" key="4">
    <source>
        <dbReference type="PIRSR" id="PIRSR000097-3"/>
    </source>
</evidence>
<dbReference type="PRINTS" id="PR00069">
    <property type="entry name" value="ALDKETRDTASE"/>
</dbReference>
<dbReference type="SUPFAM" id="SSF51430">
    <property type="entry name" value="NAD(P)-linked oxidoreductase"/>
    <property type="match status" value="1"/>
</dbReference>
<dbReference type="AlphaFoldDB" id="A0AAV0BVT2"/>
<evidence type="ECO:0000313" key="6">
    <source>
        <dbReference type="EMBL" id="CAH7690909.1"/>
    </source>
</evidence>
<reference evidence="6" key="1">
    <citation type="submission" date="2022-06" db="EMBL/GenBank/DDBJ databases">
        <authorList>
            <consortium name="SYNGENTA / RWTH Aachen University"/>
        </authorList>
    </citation>
    <scope>NUCLEOTIDE SEQUENCE</scope>
</reference>
<dbReference type="EMBL" id="CALTRL010006431">
    <property type="protein sequence ID" value="CAH7690909.1"/>
    <property type="molecule type" value="Genomic_DNA"/>
</dbReference>
<dbReference type="FunFam" id="3.20.20.100:FF:000036">
    <property type="entry name" value="NADP-dependent oxidoreductase domain-containing protein"/>
    <property type="match status" value="1"/>
</dbReference>
<evidence type="ECO:0000313" key="7">
    <source>
        <dbReference type="Proteomes" id="UP001153365"/>
    </source>
</evidence>
<keyword evidence="7" id="KW-1185">Reference proteome</keyword>
<dbReference type="GO" id="GO:0016491">
    <property type="term" value="F:oxidoreductase activity"/>
    <property type="evidence" value="ECO:0007669"/>
    <property type="project" value="InterPro"/>
</dbReference>
<protein>
    <submittedName>
        <fullName evidence="6">NADP-dependent oxidoreductase domain-containing protein</fullName>
    </submittedName>
</protein>
<feature type="binding site" evidence="3">
    <location>
        <position position="114"/>
    </location>
    <ligand>
        <name>substrate</name>
    </ligand>
</feature>
<comment type="similarity">
    <text evidence="1">Belongs to the aldo/keto reductase family.</text>
</comment>
<dbReference type="PANTHER" id="PTHR11732">
    <property type="entry name" value="ALDO/KETO REDUCTASE"/>
    <property type="match status" value="1"/>
</dbReference>
<sequence>MSSNYSNPHPLIKLADGVEMPQIGLGTWLSEPNQVKNAVSYALRNGYRHLDLAKVYENQDEVADGIKQSGVKRHEIFITSKLWNSWHRPDKVSEGLEDTLRELQLDYLDLYLIHWPVSFVPPKDPTKLSTKEILFPTKPEDKAVAELDLKNSIAETWKEMVKLQKSGKVKAIGVSNFTIQHLEDLIKATGVTPAVNQIERHPLLVQTDLVNYCNSKGIHITAYSPLGNNLLNQTKIVDYPEVKEMAKKYSADPAQVLISWGAKGGISVIPKSINPKRIDSNFKLVDLSDEDYKTLSNLGKGKQTRFNVPITYSIKWDINVFDEEIEKSASHKVAIF</sequence>
<evidence type="ECO:0000259" key="5">
    <source>
        <dbReference type="Pfam" id="PF00248"/>
    </source>
</evidence>
<organism evidence="6 7">
    <name type="scientific">Phakopsora pachyrhizi</name>
    <name type="common">Asian soybean rust disease fungus</name>
    <dbReference type="NCBI Taxonomy" id="170000"/>
    <lineage>
        <taxon>Eukaryota</taxon>
        <taxon>Fungi</taxon>
        <taxon>Dikarya</taxon>
        <taxon>Basidiomycota</taxon>
        <taxon>Pucciniomycotina</taxon>
        <taxon>Pucciniomycetes</taxon>
        <taxon>Pucciniales</taxon>
        <taxon>Phakopsoraceae</taxon>
        <taxon>Phakopsora</taxon>
    </lineage>
</organism>
<dbReference type="Proteomes" id="UP001153365">
    <property type="component" value="Unassembled WGS sequence"/>
</dbReference>
<dbReference type="Gene3D" id="3.20.20.100">
    <property type="entry name" value="NADP-dependent oxidoreductase domain"/>
    <property type="match status" value="1"/>
</dbReference>
<dbReference type="InterPro" id="IPR020471">
    <property type="entry name" value="AKR"/>
</dbReference>
<proteinExistence type="inferred from homology"/>
<dbReference type="InterPro" id="IPR018170">
    <property type="entry name" value="Aldo/ket_reductase_CS"/>
</dbReference>
<evidence type="ECO:0000256" key="2">
    <source>
        <dbReference type="PIRSR" id="PIRSR000097-1"/>
    </source>
</evidence>
<feature type="active site" description="Proton donor" evidence="2">
    <location>
        <position position="56"/>
    </location>
</feature>
<comment type="caution">
    <text evidence="6">The sequence shown here is derived from an EMBL/GenBank/DDBJ whole genome shotgun (WGS) entry which is preliminary data.</text>
</comment>
<evidence type="ECO:0000256" key="3">
    <source>
        <dbReference type="PIRSR" id="PIRSR000097-2"/>
    </source>
</evidence>
<dbReference type="PROSITE" id="PS00063">
    <property type="entry name" value="ALDOKETO_REDUCTASE_3"/>
    <property type="match status" value="1"/>
</dbReference>
<name>A0AAV0BVT2_PHAPC</name>
<dbReference type="PIRSF" id="PIRSF000097">
    <property type="entry name" value="AKR"/>
    <property type="match status" value="1"/>
</dbReference>
<dbReference type="InterPro" id="IPR036812">
    <property type="entry name" value="NAD(P)_OxRdtase_dom_sf"/>
</dbReference>
<feature type="domain" description="NADP-dependent oxidoreductase" evidence="5">
    <location>
        <begin position="23"/>
        <end position="297"/>
    </location>
</feature>